<evidence type="ECO:0000256" key="9">
    <source>
        <dbReference type="ARBA" id="ARBA00038901"/>
    </source>
</evidence>
<dbReference type="GO" id="GO:0006772">
    <property type="term" value="P:thiamine metabolic process"/>
    <property type="evidence" value="ECO:0007669"/>
    <property type="project" value="TreeGrafter"/>
</dbReference>
<dbReference type="EMBL" id="JAFBEB010000007">
    <property type="protein sequence ID" value="MBM7590829.1"/>
    <property type="molecule type" value="Genomic_DNA"/>
</dbReference>
<dbReference type="PANTHER" id="PTHR34699">
    <property type="match status" value="1"/>
</dbReference>
<keyword evidence="8" id="KW-0464">Manganese</keyword>
<comment type="catalytic activity">
    <reaction evidence="10">
        <text>ITP + H2O = IDP + phosphate + H(+)</text>
        <dbReference type="Rhea" id="RHEA:28330"/>
        <dbReference type="ChEBI" id="CHEBI:15377"/>
        <dbReference type="ChEBI" id="CHEBI:15378"/>
        <dbReference type="ChEBI" id="CHEBI:43474"/>
        <dbReference type="ChEBI" id="CHEBI:58280"/>
        <dbReference type="ChEBI" id="CHEBI:61402"/>
        <dbReference type="EC" id="3.6.1.73"/>
    </reaction>
</comment>
<dbReference type="RefSeq" id="WP_204518572.1">
    <property type="nucleotide sequence ID" value="NZ_BAABIN010000016.1"/>
</dbReference>
<dbReference type="InterPro" id="IPR029001">
    <property type="entry name" value="ITPase-like_fam"/>
</dbReference>
<comment type="catalytic activity">
    <reaction evidence="11">
        <text>XTP + H2O = XDP + phosphate + H(+)</text>
        <dbReference type="Rhea" id="RHEA:28406"/>
        <dbReference type="ChEBI" id="CHEBI:15377"/>
        <dbReference type="ChEBI" id="CHEBI:15378"/>
        <dbReference type="ChEBI" id="CHEBI:43474"/>
        <dbReference type="ChEBI" id="CHEBI:59884"/>
        <dbReference type="ChEBI" id="CHEBI:61314"/>
        <dbReference type="EC" id="3.6.1.73"/>
    </reaction>
</comment>
<dbReference type="PANTHER" id="PTHR34699:SF2">
    <property type="entry name" value="NON-CANONICAL PURINE NTP PHOSPHATASE_PRRC1 DOMAIN-CONTAINING PROTEIN"/>
    <property type="match status" value="1"/>
</dbReference>
<keyword evidence="6" id="KW-0460">Magnesium</keyword>
<sequence length="176" mass="18880">MDFSGIKLALGTTNRAKQEAVIRATGQTPLCAAVPSQVSDQPLSEAETVQGAINRAKAVLEAVPEAQIGLGMEGGLTFDDQFTNQWYLISVCAAWNGRQLYLGKGLAFPIPAQIGERVKREGIELRTVIDEWSGTEGNHQKGGAYGLLTAGRINRPDVFCEAVLAALTPFCSPLYK</sequence>
<dbReference type="Proteomes" id="UP000717624">
    <property type="component" value="Unassembled WGS sequence"/>
</dbReference>
<evidence type="ECO:0000313" key="14">
    <source>
        <dbReference type="Proteomes" id="UP000717624"/>
    </source>
</evidence>
<dbReference type="GO" id="GO:0000166">
    <property type="term" value="F:nucleotide binding"/>
    <property type="evidence" value="ECO:0007669"/>
    <property type="project" value="UniProtKB-KW"/>
</dbReference>
<evidence type="ECO:0000256" key="11">
    <source>
        <dbReference type="ARBA" id="ARBA00048781"/>
    </source>
</evidence>
<evidence type="ECO:0000256" key="5">
    <source>
        <dbReference type="ARBA" id="ARBA00022801"/>
    </source>
</evidence>
<dbReference type="InterPro" id="IPR050299">
    <property type="entry name" value="YjjX_NTPase"/>
</dbReference>
<dbReference type="GO" id="GO:0009117">
    <property type="term" value="P:nucleotide metabolic process"/>
    <property type="evidence" value="ECO:0007669"/>
    <property type="project" value="UniProtKB-KW"/>
</dbReference>
<evidence type="ECO:0000256" key="8">
    <source>
        <dbReference type="ARBA" id="ARBA00023211"/>
    </source>
</evidence>
<keyword evidence="3" id="KW-0479">Metal-binding</keyword>
<accession>A0A938XZ27</accession>
<dbReference type="GO" id="GO:0046872">
    <property type="term" value="F:metal ion binding"/>
    <property type="evidence" value="ECO:0007669"/>
    <property type="project" value="UniProtKB-KW"/>
</dbReference>
<evidence type="ECO:0000313" key="13">
    <source>
        <dbReference type="EMBL" id="MBM7590829.1"/>
    </source>
</evidence>
<dbReference type="Pfam" id="PF01931">
    <property type="entry name" value="NTPase_I-T"/>
    <property type="match status" value="1"/>
</dbReference>
<dbReference type="SUPFAM" id="SSF52972">
    <property type="entry name" value="ITPase-like"/>
    <property type="match status" value="1"/>
</dbReference>
<organism evidence="13 14">
    <name type="scientific">Brevibacillus fulvus</name>
    <dbReference type="NCBI Taxonomy" id="1125967"/>
    <lineage>
        <taxon>Bacteria</taxon>
        <taxon>Bacillati</taxon>
        <taxon>Bacillota</taxon>
        <taxon>Bacilli</taxon>
        <taxon>Bacillales</taxon>
        <taxon>Paenibacillaceae</taxon>
        <taxon>Brevibacillus</taxon>
    </lineage>
</organism>
<feature type="domain" description="Non-canonical purine NTP phosphatase/PRRC1" evidence="12">
    <location>
        <begin position="11"/>
        <end position="170"/>
    </location>
</feature>
<keyword evidence="5" id="KW-0378">Hydrolase</keyword>
<evidence type="ECO:0000256" key="6">
    <source>
        <dbReference type="ARBA" id="ARBA00022842"/>
    </source>
</evidence>
<dbReference type="InterPro" id="IPR026533">
    <property type="entry name" value="NTPase/PRRC1"/>
</dbReference>
<dbReference type="EC" id="3.6.1.73" evidence="9"/>
<dbReference type="AlphaFoldDB" id="A0A938XZ27"/>
<comment type="cofactor">
    <cofactor evidence="2">
        <name>Mg(2+)</name>
        <dbReference type="ChEBI" id="CHEBI:18420"/>
    </cofactor>
</comment>
<proteinExistence type="predicted"/>
<evidence type="ECO:0000256" key="3">
    <source>
        <dbReference type="ARBA" id="ARBA00022723"/>
    </source>
</evidence>
<keyword evidence="14" id="KW-1185">Reference proteome</keyword>
<dbReference type="GO" id="GO:0103023">
    <property type="term" value="F:ITPase activity"/>
    <property type="evidence" value="ECO:0007669"/>
    <property type="project" value="UniProtKB-EC"/>
</dbReference>
<keyword evidence="7" id="KW-0546">Nucleotide metabolism</keyword>
<keyword evidence="4" id="KW-0547">Nucleotide-binding</keyword>
<evidence type="ECO:0000256" key="10">
    <source>
        <dbReference type="ARBA" id="ARBA00048174"/>
    </source>
</evidence>
<evidence type="ECO:0000256" key="1">
    <source>
        <dbReference type="ARBA" id="ARBA00001936"/>
    </source>
</evidence>
<evidence type="ECO:0000259" key="12">
    <source>
        <dbReference type="Pfam" id="PF01931"/>
    </source>
</evidence>
<comment type="cofactor">
    <cofactor evidence="1">
        <name>Mn(2+)</name>
        <dbReference type="ChEBI" id="CHEBI:29035"/>
    </cofactor>
</comment>
<evidence type="ECO:0000256" key="2">
    <source>
        <dbReference type="ARBA" id="ARBA00001946"/>
    </source>
</evidence>
<gene>
    <name evidence="13" type="ORF">JOD01_002439</name>
</gene>
<dbReference type="Gene3D" id="3.90.950.10">
    <property type="match status" value="1"/>
</dbReference>
<name>A0A938XZ27_9BACL</name>
<evidence type="ECO:0000256" key="7">
    <source>
        <dbReference type="ARBA" id="ARBA00023080"/>
    </source>
</evidence>
<protein>
    <recommendedName>
        <fullName evidence="9">inosine/xanthosine triphosphatase</fullName>
        <ecNumber evidence="9">3.6.1.73</ecNumber>
    </recommendedName>
</protein>
<comment type="caution">
    <text evidence="13">The sequence shown here is derived from an EMBL/GenBank/DDBJ whole genome shotgun (WGS) entry which is preliminary data.</text>
</comment>
<evidence type="ECO:0000256" key="4">
    <source>
        <dbReference type="ARBA" id="ARBA00022741"/>
    </source>
</evidence>
<reference evidence="13" key="1">
    <citation type="submission" date="2021-01" db="EMBL/GenBank/DDBJ databases">
        <title>Genomic Encyclopedia of Type Strains, Phase IV (KMG-IV): sequencing the most valuable type-strain genomes for metagenomic binning, comparative biology and taxonomic classification.</title>
        <authorList>
            <person name="Goeker M."/>
        </authorList>
    </citation>
    <scope>NUCLEOTIDE SEQUENCE</scope>
    <source>
        <strain evidence="13">DSM 25523</strain>
    </source>
</reference>